<sequence>MAVPQKVKIIPDIGHSHFIDVKQKKGTESPTQENHDAEQNGNEGSCAKTRWKEQSFSIARLHVPSAVTGAHPDSQCASAALDGVVIVKYYHWQDIGAHFIPAVSIPSCYDACCVI</sequence>
<feature type="region of interest" description="Disordered" evidence="1">
    <location>
        <begin position="22"/>
        <end position="46"/>
    </location>
</feature>
<accession>A0AA35KMK9</accession>
<keyword evidence="3" id="KW-1185">Reference proteome</keyword>
<evidence type="ECO:0000256" key="1">
    <source>
        <dbReference type="SAM" id="MobiDB-lite"/>
    </source>
</evidence>
<reference evidence="2" key="1">
    <citation type="submission" date="2022-12" db="EMBL/GenBank/DDBJ databases">
        <authorList>
            <person name="Alioto T."/>
            <person name="Alioto T."/>
            <person name="Gomez Garrido J."/>
        </authorList>
    </citation>
    <scope>NUCLEOTIDE SEQUENCE</scope>
</reference>
<evidence type="ECO:0000313" key="3">
    <source>
        <dbReference type="Proteomes" id="UP001178461"/>
    </source>
</evidence>
<protein>
    <submittedName>
        <fullName evidence="2">Uncharacterized protein</fullName>
    </submittedName>
</protein>
<organism evidence="2 3">
    <name type="scientific">Podarcis lilfordi</name>
    <name type="common">Lilford's wall lizard</name>
    <dbReference type="NCBI Taxonomy" id="74358"/>
    <lineage>
        <taxon>Eukaryota</taxon>
        <taxon>Metazoa</taxon>
        <taxon>Chordata</taxon>
        <taxon>Craniata</taxon>
        <taxon>Vertebrata</taxon>
        <taxon>Euteleostomi</taxon>
        <taxon>Lepidosauria</taxon>
        <taxon>Squamata</taxon>
        <taxon>Bifurcata</taxon>
        <taxon>Unidentata</taxon>
        <taxon>Episquamata</taxon>
        <taxon>Laterata</taxon>
        <taxon>Lacertibaenia</taxon>
        <taxon>Lacertidae</taxon>
        <taxon>Podarcis</taxon>
    </lineage>
</organism>
<evidence type="ECO:0000313" key="2">
    <source>
        <dbReference type="EMBL" id="CAI5780162.1"/>
    </source>
</evidence>
<dbReference type="Proteomes" id="UP001178461">
    <property type="component" value="Chromosome 7"/>
</dbReference>
<gene>
    <name evidence="2" type="ORF">PODLI_1B033784</name>
</gene>
<dbReference type="EMBL" id="OX395132">
    <property type="protein sequence ID" value="CAI5780162.1"/>
    <property type="molecule type" value="Genomic_DNA"/>
</dbReference>
<name>A0AA35KMK9_9SAUR</name>
<dbReference type="AlphaFoldDB" id="A0AA35KMK9"/>
<proteinExistence type="predicted"/>
<feature type="compositionally biased region" description="Basic and acidic residues" evidence="1">
    <location>
        <begin position="22"/>
        <end position="38"/>
    </location>
</feature>